<gene>
    <name evidence="2" type="ORF">M501DRAFT_1017765</name>
</gene>
<feature type="compositionally biased region" description="Low complexity" evidence="1">
    <location>
        <begin position="466"/>
        <end position="480"/>
    </location>
</feature>
<protein>
    <submittedName>
        <fullName evidence="2">Uncharacterized protein</fullName>
    </submittedName>
</protein>
<feature type="region of interest" description="Disordered" evidence="1">
    <location>
        <begin position="1"/>
        <end position="29"/>
    </location>
</feature>
<feature type="region of interest" description="Disordered" evidence="1">
    <location>
        <begin position="448"/>
        <end position="509"/>
    </location>
</feature>
<evidence type="ECO:0000313" key="2">
    <source>
        <dbReference type="EMBL" id="KAF2838017.1"/>
    </source>
</evidence>
<comment type="caution">
    <text evidence="2">The sequence shown here is derived from an EMBL/GenBank/DDBJ whole genome shotgun (WGS) entry which is preliminary data.</text>
</comment>
<organism evidence="2 3">
    <name type="scientific">Patellaria atrata CBS 101060</name>
    <dbReference type="NCBI Taxonomy" id="1346257"/>
    <lineage>
        <taxon>Eukaryota</taxon>
        <taxon>Fungi</taxon>
        <taxon>Dikarya</taxon>
        <taxon>Ascomycota</taxon>
        <taxon>Pezizomycotina</taxon>
        <taxon>Dothideomycetes</taxon>
        <taxon>Dothideomycetes incertae sedis</taxon>
        <taxon>Patellariales</taxon>
        <taxon>Patellariaceae</taxon>
        <taxon>Patellaria</taxon>
    </lineage>
</organism>
<feature type="region of interest" description="Disordered" evidence="1">
    <location>
        <begin position="130"/>
        <end position="176"/>
    </location>
</feature>
<feature type="region of interest" description="Disordered" evidence="1">
    <location>
        <begin position="189"/>
        <end position="217"/>
    </location>
</feature>
<keyword evidence="3" id="KW-1185">Reference proteome</keyword>
<dbReference type="AlphaFoldDB" id="A0A9P4VQP4"/>
<feature type="region of interest" description="Disordered" evidence="1">
    <location>
        <begin position="656"/>
        <end position="692"/>
    </location>
</feature>
<accession>A0A9P4VQP4</accession>
<sequence>MPSGRLSPSVCLPAYPIPSSPSTSRNGLVTRRVKALERPLCEDGMILSSPLQSTHRSHDSTSKSSLRSIHSSGSDSLRNGQPGRPSTLRVLGPSGRTRSQTLVQLSSTVKNTSYAPRLLLTQPTFAKEEGQMLDPDGDEFPKDSKRAYGKRLVNKPTTNDLRQGNVRRIESPSQRRRANIVKRACGHYEHVRSSSQTTPRNVEKEPGGSFLSVGPKSRSQVEATSPWAYETLKKAKSESCLHDRCAVCLVNEVWGRESPQHEHQEDVRKSRDTPVVPAATTFRSATVRPGHITPMDEMTELETIEPVNPGQPEVPRQVLEDSTADPSHSTVNFETISQIISQHQKQLRRIARTIEDESTRFSEVLESWITPMLVPLNETRHSAPANIIASISNSVPQDSSYPSPNIIPLSVARRTKSVPELLNMIDCAADHLGLDLECNQNDGVSTYLTSERSHHQRSDTIEPRRTSYPSSTELSSTSWSVDAIPTSTSQLTHSPERTNEASGSYFPRVSSTTHLTPKIASSPFLLTDAKTLRTTGTRRYQAQSLLRLSSSFGTASPAPSIYHSVPATPAPYPRSASSYFPTQPSVLNFKRTSALSTSRDSLVGTLTPFTESPSILYGAKEPNSNTPLNYIHSSTPPQPPPTVLLPLSLLPNFPPPKSSEDVLLTPQRGRSRRSPRETATADNFQNREKQCERQKLREKTVDKELKGETSLTAARTSSVCWHGGPVWHPRVDVTVSSERVRTVKKSLEEGRDREIIQKGIESEQRTDIEKEVAKGALGVKDRVRLFEGLGSRMEGG</sequence>
<dbReference type="Proteomes" id="UP000799429">
    <property type="component" value="Unassembled WGS sequence"/>
</dbReference>
<name>A0A9P4VQP4_9PEZI</name>
<reference evidence="2" key="1">
    <citation type="journal article" date="2020" name="Stud. Mycol.">
        <title>101 Dothideomycetes genomes: a test case for predicting lifestyles and emergence of pathogens.</title>
        <authorList>
            <person name="Haridas S."/>
            <person name="Albert R."/>
            <person name="Binder M."/>
            <person name="Bloem J."/>
            <person name="Labutti K."/>
            <person name="Salamov A."/>
            <person name="Andreopoulos B."/>
            <person name="Baker S."/>
            <person name="Barry K."/>
            <person name="Bills G."/>
            <person name="Bluhm B."/>
            <person name="Cannon C."/>
            <person name="Castanera R."/>
            <person name="Culley D."/>
            <person name="Daum C."/>
            <person name="Ezra D."/>
            <person name="Gonzalez J."/>
            <person name="Henrissat B."/>
            <person name="Kuo A."/>
            <person name="Liang C."/>
            <person name="Lipzen A."/>
            <person name="Lutzoni F."/>
            <person name="Magnuson J."/>
            <person name="Mondo S."/>
            <person name="Nolan M."/>
            <person name="Ohm R."/>
            <person name="Pangilinan J."/>
            <person name="Park H.-J."/>
            <person name="Ramirez L."/>
            <person name="Alfaro M."/>
            <person name="Sun H."/>
            <person name="Tritt A."/>
            <person name="Yoshinaga Y."/>
            <person name="Zwiers L.-H."/>
            <person name="Turgeon B."/>
            <person name="Goodwin S."/>
            <person name="Spatafora J."/>
            <person name="Crous P."/>
            <person name="Grigoriev I."/>
        </authorList>
    </citation>
    <scope>NUCLEOTIDE SEQUENCE</scope>
    <source>
        <strain evidence="2">CBS 101060</strain>
    </source>
</reference>
<dbReference type="EMBL" id="MU006098">
    <property type="protein sequence ID" value="KAF2838017.1"/>
    <property type="molecule type" value="Genomic_DNA"/>
</dbReference>
<feature type="region of interest" description="Disordered" evidence="1">
    <location>
        <begin position="46"/>
        <end position="99"/>
    </location>
</feature>
<evidence type="ECO:0000256" key="1">
    <source>
        <dbReference type="SAM" id="MobiDB-lite"/>
    </source>
</evidence>
<proteinExistence type="predicted"/>
<evidence type="ECO:0000313" key="3">
    <source>
        <dbReference type="Proteomes" id="UP000799429"/>
    </source>
</evidence>
<feature type="compositionally biased region" description="Polar residues" evidence="1">
    <location>
        <begin position="62"/>
        <end position="79"/>
    </location>
</feature>
<feature type="compositionally biased region" description="Basic and acidic residues" evidence="1">
    <location>
        <begin position="451"/>
        <end position="465"/>
    </location>
</feature>